<dbReference type="KEGG" id="gog:C1280_31005"/>
<gene>
    <name evidence="2" type="ORF">C1280_31005</name>
</gene>
<accession>A0A2Z3HB86</accession>
<reference evidence="2 3" key="1">
    <citation type="submission" date="2018-01" db="EMBL/GenBank/DDBJ databases">
        <title>G. obscuriglobus.</title>
        <authorList>
            <person name="Franke J."/>
            <person name="Blomberg W."/>
            <person name="Selmecki A."/>
        </authorList>
    </citation>
    <scope>NUCLEOTIDE SEQUENCE [LARGE SCALE GENOMIC DNA]</scope>
    <source>
        <strain evidence="2 3">DSM 5831</strain>
    </source>
</reference>
<organism evidence="2 3">
    <name type="scientific">Gemmata obscuriglobus</name>
    <dbReference type="NCBI Taxonomy" id="114"/>
    <lineage>
        <taxon>Bacteria</taxon>
        <taxon>Pseudomonadati</taxon>
        <taxon>Planctomycetota</taxon>
        <taxon>Planctomycetia</taxon>
        <taxon>Gemmatales</taxon>
        <taxon>Gemmataceae</taxon>
        <taxon>Gemmata</taxon>
    </lineage>
</organism>
<name>A0A2Z3HB86_9BACT</name>
<dbReference type="OrthoDB" id="272484at2"/>
<evidence type="ECO:0000259" key="1">
    <source>
        <dbReference type="Pfam" id="PF10108"/>
    </source>
</evidence>
<sequence>MTLAETNLRPTVPEAGTRTAFLVIAGASVPDGKLLASVRHPGEDLAPEDALRRAQEANEPIPVSFQAPVAVCVLRVAPDFTLLNFKCLDAPHFRPREIVNQFWFGVTHYNARLVTFNGRAFDLPLLELAAFRYGIQARDYYLARDRYRGPIDLSDWLTNSGAYKLAGGLDVLAKLIGTPGRLFSVPAGGIAEINDRCLCDALDTYFVFLRTRVMTGDITSDQEAALVAGAKALLSTKVAEAPVLGAYLAAWAAAPGRGPTVGGAPEPAGTGAGAP</sequence>
<dbReference type="Proteomes" id="UP000245802">
    <property type="component" value="Chromosome"/>
</dbReference>
<keyword evidence="2" id="KW-0378">Hydrolase</keyword>
<dbReference type="RefSeq" id="WP_010045762.1">
    <property type="nucleotide sequence ID" value="NZ_CP025958.1"/>
</dbReference>
<protein>
    <submittedName>
        <fullName evidence="2">3'-5' exonuclease</fullName>
    </submittedName>
</protein>
<dbReference type="InterPro" id="IPR012337">
    <property type="entry name" value="RNaseH-like_sf"/>
</dbReference>
<dbReference type="EMBL" id="CP025958">
    <property type="protein sequence ID" value="AWM40976.1"/>
    <property type="molecule type" value="Genomic_DNA"/>
</dbReference>
<feature type="domain" description="Predicted 3'-5' exonuclease PolB-like" evidence="1">
    <location>
        <begin position="61"/>
        <end position="251"/>
    </location>
</feature>
<dbReference type="SUPFAM" id="SSF53098">
    <property type="entry name" value="Ribonuclease H-like"/>
    <property type="match status" value="1"/>
</dbReference>
<proteinExistence type="predicted"/>
<evidence type="ECO:0000313" key="2">
    <source>
        <dbReference type="EMBL" id="AWM40976.1"/>
    </source>
</evidence>
<keyword evidence="2" id="KW-0540">Nuclease</keyword>
<dbReference type="InterPro" id="IPR019288">
    <property type="entry name" value="3'-5'_exonuclease_PolB-like"/>
</dbReference>
<dbReference type="AlphaFoldDB" id="A0A2Z3HB86"/>
<dbReference type="GO" id="GO:0004527">
    <property type="term" value="F:exonuclease activity"/>
    <property type="evidence" value="ECO:0007669"/>
    <property type="project" value="UniProtKB-KW"/>
</dbReference>
<evidence type="ECO:0000313" key="3">
    <source>
        <dbReference type="Proteomes" id="UP000245802"/>
    </source>
</evidence>
<keyword evidence="2" id="KW-0269">Exonuclease</keyword>
<keyword evidence="3" id="KW-1185">Reference proteome</keyword>
<dbReference type="Pfam" id="PF10108">
    <property type="entry name" value="DNA_pol_B_exo2"/>
    <property type="match status" value="1"/>
</dbReference>